<sequence>MKVDQMPDLDGLERRYWLIHHTVEERWAQINAQKHYHQLLRDLEDEQIWIRERITVASNQDVGRSLLAVNQLIRRHRLLIKEVSGRDERVEVLLKEADNILTQWRSKQSQSSTLTDKTRGTDEVLVYADHVRFRLPTKVLQDLAQICTDIERDRVELRERLEQRTFLLDVGYRCLKHLTDFGELCAWLQETEAVVLLESRASRDTVTAKAELRKHANVEQRVTGLLAASVRDFSEFRILP</sequence>
<keyword evidence="3" id="KW-1185">Reference proteome</keyword>
<dbReference type="Gene3D" id="1.20.58.60">
    <property type="match status" value="2"/>
</dbReference>
<reference evidence="2 3" key="2">
    <citation type="submission" date="2018-11" db="EMBL/GenBank/DDBJ databases">
        <authorList>
            <consortium name="Pathogen Informatics"/>
        </authorList>
    </citation>
    <scope>NUCLEOTIDE SEQUENCE [LARGE SCALE GENOMIC DNA]</scope>
    <source>
        <strain evidence="2 3">Egypt</strain>
    </source>
</reference>
<gene>
    <name evidence="2" type="ORF">ECPE_LOCUS12796</name>
</gene>
<dbReference type="PANTHER" id="PTHR11915">
    <property type="entry name" value="SPECTRIN/FILAMIN RELATED CYTOSKELETAL PROTEIN"/>
    <property type="match status" value="1"/>
</dbReference>
<dbReference type="SUPFAM" id="SSF46966">
    <property type="entry name" value="Spectrin repeat"/>
    <property type="match status" value="2"/>
</dbReference>
<evidence type="ECO:0000256" key="1">
    <source>
        <dbReference type="ARBA" id="ARBA00022737"/>
    </source>
</evidence>
<name>A0A183B0R1_9TREM</name>
<dbReference type="Pfam" id="PF00435">
    <property type="entry name" value="Spectrin"/>
    <property type="match status" value="1"/>
</dbReference>
<dbReference type="OrthoDB" id="10017054at2759"/>
<accession>A0A183B0R1</accession>
<keyword evidence="1" id="KW-0677">Repeat</keyword>
<protein>
    <submittedName>
        <fullName evidence="4">Spectrin beta chain</fullName>
    </submittedName>
</protein>
<evidence type="ECO:0000313" key="3">
    <source>
        <dbReference type="Proteomes" id="UP000272942"/>
    </source>
</evidence>
<dbReference type="SMART" id="SM00150">
    <property type="entry name" value="SPEC"/>
    <property type="match status" value="1"/>
</dbReference>
<dbReference type="InterPro" id="IPR018159">
    <property type="entry name" value="Spectrin/alpha-actinin"/>
</dbReference>
<dbReference type="EMBL" id="UZAN01053621">
    <property type="protein sequence ID" value="VDP90068.1"/>
    <property type="molecule type" value="Genomic_DNA"/>
</dbReference>
<dbReference type="InterPro" id="IPR002017">
    <property type="entry name" value="Spectrin_repeat"/>
</dbReference>
<proteinExistence type="predicted"/>
<dbReference type="WBParaSite" id="ECPE_0001283301-mRNA-1">
    <property type="protein sequence ID" value="ECPE_0001283301-mRNA-1"/>
    <property type="gene ID" value="ECPE_0001283301"/>
</dbReference>
<dbReference type="Proteomes" id="UP000272942">
    <property type="component" value="Unassembled WGS sequence"/>
</dbReference>
<reference evidence="4" key="1">
    <citation type="submission" date="2016-06" db="UniProtKB">
        <authorList>
            <consortium name="WormBaseParasite"/>
        </authorList>
    </citation>
    <scope>IDENTIFICATION</scope>
</reference>
<dbReference type="AlphaFoldDB" id="A0A183B0R1"/>
<evidence type="ECO:0000313" key="4">
    <source>
        <dbReference type="WBParaSite" id="ECPE_0001283301-mRNA-1"/>
    </source>
</evidence>
<organism evidence="4">
    <name type="scientific">Echinostoma caproni</name>
    <dbReference type="NCBI Taxonomy" id="27848"/>
    <lineage>
        <taxon>Eukaryota</taxon>
        <taxon>Metazoa</taxon>
        <taxon>Spiralia</taxon>
        <taxon>Lophotrochozoa</taxon>
        <taxon>Platyhelminthes</taxon>
        <taxon>Trematoda</taxon>
        <taxon>Digenea</taxon>
        <taxon>Plagiorchiida</taxon>
        <taxon>Echinostomata</taxon>
        <taxon>Echinostomatoidea</taxon>
        <taxon>Echinostomatidae</taxon>
        <taxon>Echinostoma</taxon>
    </lineage>
</organism>
<evidence type="ECO:0000313" key="2">
    <source>
        <dbReference type="EMBL" id="VDP90068.1"/>
    </source>
</evidence>